<organism evidence="2 3">
    <name type="scientific">Amycolatopsis nalaikhensis</name>
    <dbReference type="NCBI Taxonomy" id="715472"/>
    <lineage>
        <taxon>Bacteria</taxon>
        <taxon>Bacillati</taxon>
        <taxon>Actinomycetota</taxon>
        <taxon>Actinomycetes</taxon>
        <taxon>Pseudonocardiales</taxon>
        <taxon>Pseudonocardiaceae</taxon>
        <taxon>Amycolatopsis</taxon>
    </lineage>
</organism>
<evidence type="ECO:0000313" key="2">
    <source>
        <dbReference type="EMBL" id="WIV57795.1"/>
    </source>
</evidence>
<gene>
    <name evidence="2" type="ORF">QP939_03670</name>
</gene>
<protein>
    <recommendedName>
        <fullName evidence="4">REase associating with pPIWI RE domain-containing protein</fullName>
    </recommendedName>
</protein>
<reference evidence="2 3" key="1">
    <citation type="submission" date="2023-06" db="EMBL/GenBank/DDBJ databases">
        <authorList>
            <person name="Oyuntsetseg B."/>
            <person name="Kim S.B."/>
        </authorList>
    </citation>
    <scope>NUCLEOTIDE SEQUENCE [LARGE SCALE GENOMIC DNA]</scope>
    <source>
        <strain evidence="2 3">2-2</strain>
    </source>
</reference>
<dbReference type="Proteomes" id="UP001227101">
    <property type="component" value="Chromosome"/>
</dbReference>
<proteinExistence type="predicted"/>
<dbReference type="EMBL" id="CP127173">
    <property type="protein sequence ID" value="WIV57795.1"/>
    <property type="molecule type" value="Genomic_DNA"/>
</dbReference>
<evidence type="ECO:0000313" key="3">
    <source>
        <dbReference type="Proteomes" id="UP001227101"/>
    </source>
</evidence>
<feature type="region of interest" description="Disordered" evidence="1">
    <location>
        <begin position="1"/>
        <end position="21"/>
    </location>
</feature>
<dbReference type="RefSeq" id="WP_285455102.1">
    <property type="nucleotide sequence ID" value="NZ_CP127173.1"/>
</dbReference>
<keyword evidence="3" id="KW-1185">Reference proteome</keyword>
<sequence>MTTESLPIPILPGTSTSPGRRRITSAGAELPSEHLLAPETSPHLTLVRNSRTGISYRAARFDFVVAGIQTVNRLARPALRHLSLRSFVDAKATEHGLVTRISSAGQRTAQLTRMAGGRRQFTDLFGGPLLPALRALQPKGNDNDRAYPEGDGVILRNSEGSLTFDGICRRVDVINRDEVRDLVDAALRSKILRRGLILHCRVCQTKQLQTIDALGQSWTCQRCDGANDLDRHAWHHASYEPAWFYELHPVGHHLLNDHGDVPALLATHLLRDGGPRRRQYEDVMEIEFLQDGTPRVEVDLIAYLDDTLVVAECKSSATLGDTARADRQAEIYKKCRVSSWLQADVVAFATTAHEWQPGVANSIRGYVRSFDGWAKHGRPDLHLITGLGTTSAATEVIRPWSKRRSRERST</sequence>
<evidence type="ECO:0008006" key="4">
    <source>
        <dbReference type="Google" id="ProtNLM"/>
    </source>
</evidence>
<accession>A0ABY8XQ56</accession>
<evidence type="ECO:0000256" key="1">
    <source>
        <dbReference type="SAM" id="MobiDB-lite"/>
    </source>
</evidence>
<name>A0ABY8XQ56_9PSEU</name>